<dbReference type="InterPro" id="IPR012132">
    <property type="entry name" value="GMC_OxRdtase"/>
</dbReference>
<evidence type="ECO:0000313" key="5">
    <source>
        <dbReference type="Proteomes" id="UP001270362"/>
    </source>
</evidence>
<dbReference type="PANTHER" id="PTHR11552">
    <property type="entry name" value="GLUCOSE-METHANOL-CHOLINE GMC OXIDOREDUCTASE"/>
    <property type="match status" value="1"/>
</dbReference>
<reference evidence="4" key="2">
    <citation type="submission" date="2023-06" db="EMBL/GenBank/DDBJ databases">
        <authorList>
            <consortium name="Lawrence Berkeley National Laboratory"/>
            <person name="Haridas S."/>
            <person name="Hensen N."/>
            <person name="Bonometti L."/>
            <person name="Westerberg I."/>
            <person name="Brannstrom I.O."/>
            <person name="Guillou S."/>
            <person name="Cros-Aarteil S."/>
            <person name="Calhoun S."/>
            <person name="Kuo A."/>
            <person name="Mondo S."/>
            <person name="Pangilinan J."/>
            <person name="Riley R."/>
            <person name="Labutti K."/>
            <person name="Andreopoulos B."/>
            <person name="Lipzen A."/>
            <person name="Chen C."/>
            <person name="Yanf M."/>
            <person name="Daum C."/>
            <person name="Ng V."/>
            <person name="Clum A."/>
            <person name="Steindorff A."/>
            <person name="Ohm R."/>
            <person name="Martin F."/>
            <person name="Silar P."/>
            <person name="Natvig D."/>
            <person name="Lalanne C."/>
            <person name="Gautier V."/>
            <person name="Ament-Velasquez S.L."/>
            <person name="Kruys A."/>
            <person name="Hutchinson M.I."/>
            <person name="Powell A.J."/>
            <person name="Barry K."/>
            <person name="Miller A.N."/>
            <person name="Grigoriev I.V."/>
            <person name="Debuchy R."/>
            <person name="Gladieux P."/>
            <person name="Thoren M.H."/>
            <person name="Johannesson H."/>
        </authorList>
    </citation>
    <scope>NUCLEOTIDE SEQUENCE</scope>
    <source>
        <strain evidence="4">CBS 314.62</strain>
    </source>
</reference>
<accession>A0AAE1CC30</accession>
<evidence type="ECO:0000256" key="2">
    <source>
        <dbReference type="SAM" id="SignalP"/>
    </source>
</evidence>
<dbReference type="PANTHER" id="PTHR11552:SF80">
    <property type="entry name" value="GMC OXIDOREDUCTASE"/>
    <property type="match status" value="1"/>
</dbReference>
<comment type="similarity">
    <text evidence="1">Belongs to the GMC oxidoreductase family.</text>
</comment>
<dbReference type="PROSITE" id="PS00624">
    <property type="entry name" value="GMC_OXRED_2"/>
    <property type="match status" value="1"/>
</dbReference>
<evidence type="ECO:0000256" key="1">
    <source>
        <dbReference type="ARBA" id="ARBA00010790"/>
    </source>
</evidence>
<evidence type="ECO:0000259" key="3">
    <source>
        <dbReference type="PROSITE" id="PS00624"/>
    </source>
</evidence>
<name>A0AAE1CC30_9PEZI</name>
<dbReference type="Gene3D" id="3.50.50.60">
    <property type="entry name" value="FAD/NAD(P)-binding domain"/>
    <property type="match status" value="1"/>
</dbReference>
<comment type="caution">
    <text evidence="4">The sequence shown here is derived from an EMBL/GenBank/DDBJ whole genome shotgun (WGS) entry which is preliminary data.</text>
</comment>
<feature type="chain" id="PRO_5042154940" evidence="2">
    <location>
        <begin position="29"/>
        <end position="671"/>
    </location>
</feature>
<keyword evidence="2" id="KW-0732">Signal</keyword>
<keyword evidence="5" id="KW-1185">Reference proteome</keyword>
<dbReference type="GO" id="GO:0050660">
    <property type="term" value="F:flavin adenine dinucleotide binding"/>
    <property type="evidence" value="ECO:0007669"/>
    <property type="project" value="InterPro"/>
</dbReference>
<dbReference type="EMBL" id="JAULSO010000002">
    <property type="protein sequence ID" value="KAK3688051.1"/>
    <property type="molecule type" value="Genomic_DNA"/>
</dbReference>
<dbReference type="Pfam" id="PF05199">
    <property type="entry name" value="GMC_oxred_C"/>
    <property type="match status" value="1"/>
</dbReference>
<dbReference type="Proteomes" id="UP001270362">
    <property type="component" value="Unassembled WGS sequence"/>
</dbReference>
<dbReference type="InterPro" id="IPR000172">
    <property type="entry name" value="GMC_OxRdtase_N"/>
</dbReference>
<feature type="signal peptide" evidence="2">
    <location>
        <begin position="1"/>
        <end position="28"/>
    </location>
</feature>
<dbReference type="SUPFAM" id="SSF54373">
    <property type="entry name" value="FAD-linked reductases, C-terminal domain"/>
    <property type="match status" value="1"/>
</dbReference>
<dbReference type="Gene3D" id="3.30.560.10">
    <property type="entry name" value="Glucose Oxidase, domain 3"/>
    <property type="match status" value="1"/>
</dbReference>
<dbReference type="SUPFAM" id="SSF51905">
    <property type="entry name" value="FAD/NAD(P)-binding domain"/>
    <property type="match status" value="1"/>
</dbReference>
<feature type="domain" description="Glucose-methanol-choline oxidoreductase N-terminal" evidence="3">
    <location>
        <begin position="366"/>
        <end position="380"/>
    </location>
</feature>
<protein>
    <submittedName>
        <fullName evidence="4">GMC oxidoreductase-like protein</fullName>
    </submittedName>
</protein>
<evidence type="ECO:0000313" key="4">
    <source>
        <dbReference type="EMBL" id="KAK3688051.1"/>
    </source>
</evidence>
<dbReference type="PIRSF" id="PIRSF000137">
    <property type="entry name" value="Alcohol_oxidase"/>
    <property type="match status" value="1"/>
</dbReference>
<dbReference type="InterPro" id="IPR007867">
    <property type="entry name" value="GMC_OxRtase_C"/>
</dbReference>
<organism evidence="4 5">
    <name type="scientific">Podospora appendiculata</name>
    <dbReference type="NCBI Taxonomy" id="314037"/>
    <lineage>
        <taxon>Eukaryota</taxon>
        <taxon>Fungi</taxon>
        <taxon>Dikarya</taxon>
        <taxon>Ascomycota</taxon>
        <taxon>Pezizomycotina</taxon>
        <taxon>Sordariomycetes</taxon>
        <taxon>Sordariomycetidae</taxon>
        <taxon>Sordariales</taxon>
        <taxon>Podosporaceae</taxon>
        <taxon>Podospora</taxon>
    </lineage>
</organism>
<dbReference type="InterPro" id="IPR036188">
    <property type="entry name" value="FAD/NAD-bd_sf"/>
</dbReference>
<dbReference type="Pfam" id="PF00732">
    <property type="entry name" value="GMC_oxred_N"/>
    <property type="match status" value="1"/>
</dbReference>
<sequence length="671" mass="72706">MRLQSRVSSRFCIHVLLLSLLSLPVAFSYPNTHLNNTYDYVVVGSGPGGGPLAANLARNGHSVLLVEAGDDQSNNLNSEIPDLFVFAYTDPTMRWDFFVRHYADDARTKKNGEVVYRQPDGSFFVGTSPPPNSTLLGMFYPRGGTLGGSSAINAMTAVLPSDSDWQNVVDLTNDMSWSPSNMRKIFQRIEKNNYLPVGTPGHGFKGYLETNKNPVSSYDNLTSTVSMMQAIAASLGQDPAKILQYLGADINNLSPQRDQTQGVFDLTVHVDAQWRRFSSRDYVLATANAVNPDGSKRYPLYLQLNTVATKILFTPTTPRSPRPTATGVQLLHGQSIYAADPRHTPSQPIPASTRALAAKEVIISGGTFNSPQLLLLSGIGPSAALSALQIPTLVELPGVGANLQDNYELPIVMHAQGLAQDFSAPPTNLTCTLGAPSDPCIPLWQQNHTGPYMHLFAFNGNFYRTPRASERDIFFYASTIPIRGFAPPSAGPFVPDPPNTFAISTVKMHVQNRGAGSVRLRTADPLDVPDINFNYFGSGPGNETDLRAMLDAIKWARRAFMSVPAPVGPVALFEPPCPGGPSADGTCDDAADREWILDQAFSHHCTSTCAIGADGDRMAVLDSRFRVRGTERLRVVDASAFPRTPGAFPVLATFMLSEKASGVILEDAGRW</sequence>
<proteinExistence type="inferred from homology"/>
<dbReference type="GO" id="GO:0016614">
    <property type="term" value="F:oxidoreductase activity, acting on CH-OH group of donors"/>
    <property type="evidence" value="ECO:0007669"/>
    <property type="project" value="InterPro"/>
</dbReference>
<gene>
    <name evidence="4" type="ORF">B0T22DRAFT_425448</name>
</gene>
<dbReference type="AlphaFoldDB" id="A0AAE1CC30"/>
<reference evidence="4" key="1">
    <citation type="journal article" date="2023" name="Mol. Phylogenet. Evol.">
        <title>Genome-scale phylogeny and comparative genomics of the fungal order Sordariales.</title>
        <authorList>
            <person name="Hensen N."/>
            <person name="Bonometti L."/>
            <person name="Westerberg I."/>
            <person name="Brannstrom I.O."/>
            <person name="Guillou S."/>
            <person name="Cros-Aarteil S."/>
            <person name="Calhoun S."/>
            <person name="Haridas S."/>
            <person name="Kuo A."/>
            <person name="Mondo S."/>
            <person name="Pangilinan J."/>
            <person name="Riley R."/>
            <person name="LaButti K."/>
            <person name="Andreopoulos B."/>
            <person name="Lipzen A."/>
            <person name="Chen C."/>
            <person name="Yan M."/>
            <person name="Daum C."/>
            <person name="Ng V."/>
            <person name="Clum A."/>
            <person name="Steindorff A."/>
            <person name="Ohm R.A."/>
            <person name="Martin F."/>
            <person name="Silar P."/>
            <person name="Natvig D.O."/>
            <person name="Lalanne C."/>
            <person name="Gautier V."/>
            <person name="Ament-Velasquez S.L."/>
            <person name="Kruys A."/>
            <person name="Hutchinson M.I."/>
            <person name="Powell A.J."/>
            <person name="Barry K."/>
            <person name="Miller A.N."/>
            <person name="Grigoriev I.V."/>
            <person name="Debuchy R."/>
            <person name="Gladieux P."/>
            <person name="Hiltunen Thoren M."/>
            <person name="Johannesson H."/>
        </authorList>
    </citation>
    <scope>NUCLEOTIDE SEQUENCE</scope>
    <source>
        <strain evidence="4">CBS 314.62</strain>
    </source>
</reference>